<keyword evidence="3 6" id="KW-0285">Flavoprotein</keyword>
<dbReference type="FunFam" id="2.40.110.10:FF:000011">
    <property type="entry name" value="Acyl-CoA dehydrogenase FadE34"/>
    <property type="match status" value="1"/>
</dbReference>
<protein>
    <submittedName>
        <fullName evidence="10">Acyl-CoA dehydrogenase</fullName>
    </submittedName>
</protein>
<feature type="domain" description="Acyl-CoA dehydrogenase/oxidase C-terminal" evidence="7">
    <location>
        <begin position="225"/>
        <end position="375"/>
    </location>
</feature>
<dbReference type="GO" id="GO:0005886">
    <property type="term" value="C:plasma membrane"/>
    <property type="evidence" value="ECO:0007669"/>
    <property type="project" value="TreeGrafter"/>
</dbReference>
<evidence type="ECO:0000256" key="2">
    <source>
        <dbReference type="ARBA" id="ARBA00009347"/>
    </source>
</evidence>
<dbReference type="Gene3D" id="2.40.110.10">
    <property type="entry name" value="Butyryl-CoA Dehydrogenase, subunit A, domain 2"/>
    <property type="match status" value="1"/>
</dbReference>
<dbReference type="Pfam" id="PF02771">
    <property type="entry name" value="Acyl-CoA_dh_N"/>
    <property type="match status" value="1"/>
</dbReference>
<dbReference type="EMBL" id="VJZA01000079">
    <property type="protein sequence ID" value="TVT17438.1"/>
    <property type="molecule type" value="Genomic_DNA"/>
</dbReference>
<dbReference type="AlphaFoldDB" id="A0A557ZZJ6"/>
<dbReference type="PANTHER" id="PTHR43292:SF4">
    <property type="entry name" value="ACYL-COA DEHYDROGENASE FADE34"/>
    <property type="match status" value="1"/>
</dbReference>
<dbReference type="InterPro" id="IPR036250">
    <property type="entry name" value="AcylCo_DH-like_C"/>
</dbReference>
<keyword evidence="5 6" id="KW-0560">Oxidoreductase</keyword>
<reference evidence="10 11" key="1">
    <citation type="submission" date="2019-07" db="EMBL/GenBank/DDBJ databases">
        <title>New species of Amycolatopsis and Streptomyces.</title>
        <authorList>
            <person name="Duangmal K."/>
            <person name="Teo W.F.A."/>
            <person name="Lipun K."/>
        </authorList>
    </citation>
    <scope>NUCLEOTIDE SEQUENCE [LARGE SCALE GENOMIC DNA]</scope>
    <source>
        <strain evidence="10 11">JCM 30562</strain>
    </source>
</reference>
<dbReference type="RefSeq" id="WP_144643579.1">
    <property type="nucleotide sequence ID" value="NZ_BNAX01000001.1"/>
</dbReference>
<feature type="domain" description="Acyl-CoA dehydrogenase/oxidase N-terminal" evidence="9">
    <location>
        <begin position="4"/>
        <end position="115"/>
    </location>
</feature>
<evidence type="ECO:0000259" key="7">
    <source>
        <dbReference type="Pfam" id="PF00441"/>
    </source>
</evidence>
<sequence length="385" mass="41874">MNGFRDEVREFLTEHAPDVKPRAGVRSPETEAELAVLRAWTAKLFDAGYAGADWPVEYGGTPGHDVLRDVVVAEEVARAGALQAPGGSMLAAQALLGFGTEEQRRRYLPRIRSGEDLWCQLFSEPGAGSDLASLRTKAVLEGDHYVVNGQKVWTTNGQWADLGYLLARTDPAAPKHKGITAFALDMRLPGVTVRPLREITGTSDFNEVFFDDVRVPVEAVIGKPGQGWQIANTSLAHERSGVGASVVTLERNWSRLRELAAATGRLDDTETRDRLAAFLAEIQALSVHTRLSLARWREGAERALDAPVAKLAFSELNLRLAEYALSLQGAEGVLTEGDPGVVDDGSWQDAYLYARAYTIAGGSSEIMRNLIAERGLGLPREQVGR</sequence>
<dbReference type="Gene3D" id="1.20.140.10">
    <property type="entry name" value="Butyryl-CoA Dehydrogenase, subunit A, domain 3"/>
    <property type="match status" value="1"/>
</dbReference>
<comment type="cofactor">
    <cofactor evidence="1 6">
        <name>FAD</name>
        <dbReference type="ChEBI" id="CHEBI:57692"/>
    </cofactor>
</comment>
<evidence type="ECO:0000256" key="3">
    <source>
        <dbReference type="ARBA" id="ARBA00022630"/>
    </source>
</evidence>
<dbReference type="PANTHER" id="PTHR43292">
    <property type="entry name" value="ACYL-COA DEHYDROGENASE"/>
    <property type="match status" value="1"/>
</dbReference>
<dbReference type="InterPro" id="IPR006091">
    <property type="entry name" value="Acyl-CoA_Oxase/DH_mid-dom"/>
</dbReference>
<evidence type="ECO:0000256" key="6">
    <source>
        <dbReference type="RuleBase" id="RU362125"/>
    </source>
</evidence>
<dbReference type="Proteomes" id="UP000318578">
    <property type="component" value="Unassembled WGS sequence"/>
</dbReference>
<dbReference type="InterPro" id="IPR052161">
    <property type="entry name" value="Mycobact_Acyl-CoA_DH"/>
</dbReference>
<name>A0A557ZZJ6_9PSEU</name>
<dbReference type="Gene3D" id="1.10.540.10">
    <property type="entry name" value="Acyl-CoA dehydrogenase/oxidase, N-terminal domain"/>
    <property type="match status" value="1"/>
</dbReference>
<evidence type="ECO:0000256" key="1">
    <source>
        <dbReference type="ARBA" id="ARBA00001974"/>
    </source>
</evidence>
<accession>A0A557ZZJ6</accession>
<evidence type="ECO:0000313" key="10">
    <source>
        <dbReference type="EMBL" id="TVT17438.1"/>
    </source>
</evidence>
<evidence type="ECO:0000256" key="5">
    <source>
        <dbReference type="ARBA" id="ARBA00023002"/>
    </source>
</evidence>
<organism evidence="10 11">
    <name type="scientific">Amycolatopsis acidiphila</name>
    <dbReference type="NCBI Taxonomy" id="715473"/>
    <lineage>
        <taxon>Bacteria</taxon>
        <taxon>Bacillati</taxon>
        <taxon>Actinomycetota</taxon>
        <taxon>Actinomycetes</taxon>
        <taxon>Pseudonocardiales</taxon>
        <taxon>Pseudonocardiaceae</taxon>
        <taxon>Amycolatopsis</taxon>
    </lineage>
</organism>
<evidence type="ECO:0000259" key="8">
    <source>
        <dbReference type="Pfam" id="PF02770"/>
    </source>
</evidence>
<dbReference type="GO" id="GO:0050660">
    <property type="term" value="F:flavin adenine dinucleotide binding"/>
    <property type="evidence" value="ECO:0007669"/>
    <property type="project" value="InterPro"/>
</dbReference>
<dbReference type="SUPFAM" id="SSF47203">
    <property type="entry name" value="Acyl-CoA dehydrogenase C-terminal domain-like"/>
    <property type="match status" value="1"/>
</dbReference>
<dbReference type="InterPro" id="IPR009075">
    <property type="entry name" value="AcylCo_DH/oxidase_C"/>
</dbReference>
<evidence type="ECO:0000256" key="4">
    <source>
        <dbReference type="ARBA" id="ARBA00022827"/>
    </source>
</evidence>
<dbReference type="InterPro" id="IPR046373">
    <property type="entry name" value="Acyl-CoA_Oxase/DH_mid-dom_sf"/>
</dbReference>
<dbReference type="SUPFAM" id="SSF56645">
    <property type="entry name" value="Acyl-CoA dehydrogenase NM domain-like"/>
    <property type="match status" value="1"/>
</dbReference>
<dbReference type="GO" id="GO:0016627">
    <property type="term" value="F:oxidoreductase activity, acting on the CH-CH group of donors"/>
    <property type="evidence" value="ECO:0007669"/>
    <property type="project" value="InterPro"/>
</dbReference>
<feature type="domain" description="Acyl-CoA oxidase/dehydrogenase middle" evidence="8">
    <location>
        <begin position="119"/>
        <end position="213"/>
    </location>
</feature>
<evidence type="ECO:0000313" key="11">
    <source>
        <dbReference type="Proteomes" id="UP000318578"/>
    </source>
</evidence>
<comment type="caution">
    <text evidence="10">The sequence shown here is derived from an EMBL/GenBank/DDBJ whole genome shotgun (WGS) entry which is preliminary data.</text>
</comment>
<evidence type="ECO:0000259" key="9">
    <source>
        <dbReference type="Pfam" id="PF02771"/>
    </source>
</evidence>
<gene>
    <name evidence="10" type="ORF">FNH06_31520</name>
</gene>
<dbReference type="InterPro" id="IPR013786">
    <property type="entry name" value="AcylCoA_DH/ox_N"/>
</dbReference>
<comment type="similarity">
    <text evidence="2 6">Belongs to the acyl-CoA dehydrogenase family.</text>
</comment>
<dbReference type="OrthoDB" id="5179760at2"/>
<proteinExistence type="inferred from homology"/>
<dbReference type="Pfam" id="PF00441">
    <property type="entry name" value="Acyl-CoA_dh_1"/>
    <property type="match status" value="1"/>
</dbReference>
<keyword evidence="4 6" id="KW-0274">FAD</keyword>
<dbReference type="Pfam" id="PF02770">
    <property type="entry name" value="Acyl-CoA_dh_M"/>
    <property type="match status" value="1"/>
</dbReference>
<keyword evidence="11" id="KW-1185">Reference proteome</keyword>
<dbReference type="InterPro" id="IPR037069">
    <property type="entry name" value="AcylCoA_DH/ox_N_sf"/>
</dbReference>
<dbReference type="InterPro" id="IPR009100">
    <property type="entry name" value="AcylCoA_DH/oxidase_NM_dom_sf"/>
</dbReference>